<proteinExistence type="predicted"/>
<sequence>MSEAIWLRFRGTQAEKIYNAITLKGEFTAIVSRSEVKPKQHQLCLVSLEYKGMYSSGNEPDFSVDYIGVSRKGTLVATDQVRVKISSILQTEHVDVQPIIEKLPNKFANRLPSTYGEPLRLPKGLSQAFIGALEGASQCVRNGLPGIDAQLNELRQIEVSPEGGLETFERDAVITSLETFGGTKFRKEILRGTQPSTAATPSFLNRLSHYDVREDVQINFDAVTFPGFKVAHSEVFGAVQLVNSSGQQLTIMNCNRQPLEQTLGVDLIYYSHAYRSFVLVQYKRLKSESGSTPVYRPKSDKNYAGELQRMNEAEKLITSLEPNEVGVNDYRLGTDAFYFKFCEARQKSSLDAGMISGMYIPLGLWNHFVQTGSATGPRGGLRIDWDNHPRSFNNSRFCQLLKEGWIGSSAAQTEKLDQIIEGTLAGQRMLVIAATSPATGRPDQLRDDQGRFADADDPLGER</sequence>
<keyword evidence="3" id="KW-1185">Reference proteome</keyword>
<accession>A0A5B1CAY7</accession>
<evidence type="ECO:0000313" key="3">
    <source>
        <dbReference type="Proteomes" id="UP000322699"/>
    </source>
</evidence>
<protein>
    <submittedName>
        <fullName evidence="2">Uncharacterized protein</fullName>
    </submittedName>
</protein>
<feature type="compositionally biased region" description="Basic and acidic residues" evidence="1">
    <location>
        <begin position="443"/>
        <end position="462"/>
    </location>
</feature>
<evidence type="ECO:0000256" key="1">
    <source>
        <dbReference type="SAM" id="MobiDB-lite"/>
    </source>
</evidence>
<name>A0A5B1CAY7_9BACT</name>
<dbReference type="EMBL" id="VRLW01000001">
    <property type="protein sequence ID" value="KAA1258247.1"/>
    <property type="molecule type" value="Genomic_DNA"/>
</dbReference>
<reference evidence="2 3" key="1">
    <citation type="submission" date="2019-08" db="EMBL/GenBank/DDBJ databases">
        <title>Deep-cultivation of Planctomycetes and their phenomic and genomic characterization uncovers novel biology.</title>
        <authorList>
            <person name="Wiegand S."/>
            <person name="Jogler M."/>
            <person name="Boedeker C."/>
            <person name="Pinto D."/>
            <person name="Vollmers J."/>
            <person name="Rivas-Marin E."/>
            <person name="Kohn T."/>
            <person name="Peeters S.H."/>
            <person name="Heuer A."/>
            <person name="Rast P."/>
            <person name="Oberbeckmann S."/>
            <person name="Bunk B."/>
            <person name="Jeske O."/>
            <person name="Meyerdierks A."/>
            <person name="Storesund J.E."/>
            <person name="Kallscheuer N."/>
            <person name="Luecker S."/>
            <person name="Lage O.M."/>
            <person name="Pohl T."/>
            <person name="Merkel B.J."/>
            <person name="Hornburger P."/>
            <person name="Mueller R.-W."/>
            <person name="Bruemmer F."/>
            <person name="Labrenz M."/>
            <person name="Spormann A.M."/>
            <person name="Op Den Camp H."/>
            <person name="Overmann J."/>
            <person name="Amann R."/>
            <person name="Jetten M.S.M."/>
            <person name="Mascher T."/>
            <person name="Medema M.H."/>
            <person name="Devos D.P."/>
            <person name="Kaster A.-K."/>
            <person name="Ovreas L."/>
            <person name="Rohde M."/>
            <person name="Galperin M.Y."/>
            <person name="Jogler C."/>
        </authorList>
    </citation>
    <scope>NUCLEOTIDE SEQUENCE [LARGE SCALE GENOMIC DNA]</scope>
    <source>
        <strain evidence="2 3">LF1</strain>
    </source>
</reference>
<evidence type="ECO:0000313" key="2">
    <source>
        <dbReference type="EMBL" id="KAA1258247.1"/>
    </source>
</evidence>
<comment type="caution">
    <text evidence="2">The sequence shown here is derived from an EMBL/GenBank/DDBJ whole genome shotgun (WGS) entry which is preliminary data.</text>
</comment>
<gene>
    <name evidence="2" type="ORF">LF1_07630</name>
</gene>
<dbReference type="Proteomes" id="UP000322699">
    <property type="component" value="Unassembled WGS sequence"/>
</dbReference>
<dbReference type="OrthoDB" id="4528132at2"/>
<dbReference type="AlphaFoldDB" id="A0A5B1CAY7"/>
<feature type="region of interest" description="Disordered" evidence="1">
    <location>
        <begin position="436"/>
        <end position="462"/>
    </location>
</feature>
<organism evidence="2 3">
    <name type="scientific">Rubripirellula obstinata</name>
    <dbReference type="NCBI Taxonomy" id="406547"/>
    <lineage>
        <taxon>Bacteria</taxon>
        <taxon>Pseudomonadati</taxon>
        <taxon>Planctomycetota</taxon>
        <taxon>Planctomycetia</taxon>
        <taxon>Pirellulales</taxon>
        <taxon>Pirellulaceae</taxon>
        <taxon>Rubripirellula</taxon>
    </lineage>
</organism>
<dbReference type="RefSeq" id="WP_068259136.1">
    <property type="nucleotide sequence ID" value="NZ_LWSK01000009.1"/>
</dbReference>